<protein>
    <recommendedName>
        <fullName evidence="4">Tetratricopeptide repeat protein</fullName>
    </recommendedName>
</protein>
<name>A0A414XJD4_9BACT</name>
<sequence length="93" mass="10801">MIVLLIISLVISVVSLVAFFVVMKVLFDQQKQQIAINKRCKELDNNLKPIRLNFIVQSYNICMKNEQYECAGKLLSMIKEEFPEDYKKMGVNV</sequence>
<dbReference type="EMBL" id="QRKC01000015">
    <property type="protein sequence ID" value="RHH73998.1"/>
    <property type="molecule type" value="Genomic_DNA"/>
</dbReference>
<organism evidence="2 3">
    <name type="scientific">Parabacteroides merdae</name>
    <dbReference type="NCBI Taxonomy" id="46503"/>
    <lineage>
        <taxon>Bacteria</taxon>
        <taxon>Pseudomonadati</taxon>
        <taxon>Bacteroidota</taxon>
        <taxon>Bacteroidia</taxon>
        <taxon>Bacteroidales</taxon>
        <taxon>Tannerellaceae</taxon>
        <taxon>Parabacteroides</taxon>
    </lineage>
</organism>
<proteinExistence type="predicted"/>
<keyword evidence="1" id="KW-1133">Transmembrane helix</keyword>
<dbReference type="RefSeq" id="WP_122291562.1">
    <property type="nucleotide sequence ID" value="NZ_QRKC01000015.1"/>
</dbReference>
<dbReference type="Proteomes" id="UP000283732">
    <property type="component" value="Unassembled WGS sequence"/>
</dbReference>
<accession>A0A414XJD4</accession>
<evidence type="ECO:0000256" key="1">
    <source>
        <dbReference type="SAM" id="Phobius"/>
    </source>
</evidence>
<evidence type="ECO:0008006" key="4">
    <source>
        <dbReference type="Google" id="ProtNLM"/>
    </source>
</evidence>
<feature type="transmembrane region" description="Helical" evidence="1">
    <location>
        <begin position="6"/>
        <end position="27"/>
    </location>
</feature>
<dbReference type="AlphaFoldDB" id="A0A414XJD4"/>
<evidence type="ECO:0000313" key="3">
    <source>
        <dbReference type="Proteomes" id="UP000283732"/>
    </source>
</evidence>
<comment type="caution">
    <text evidence="2">The sequence shown here is derived from an EMBL/GenBank/DDBJ whole genome shotgun (WGS) entry which is preliminary data.</text>
</comment>
<keyword evidence="1" id="KW-0812">Transmembrane</keyword>
<gene>
    <name evidence="2" type="ORF">DW191_19060</name>
</gene>
<keyword evidence="1" id="KW-0472">Membrane</keyword>
<evidence type="ECO:0000313" key="2">
    <source>
        <dbReference type="EMBL" id="RHH73998.1"/>
    </source>
</evidence>
<reference evidence="2 3" key="1">
    <citation type="submission" date="2018-08" db="EMBL/GenBank/DDBJ databases">
        <title>A genome reference for cultivated species of the human gut microbiota.</title>
        <authorList>
            <person name="Zou Y."/>
            <person name="Xue W."/>
            <person name="Luo G."/>
        </authorList>
    </citation>
    <scope>NUCLEOTIDE SEQUENCE [LARGE SCALE GENOMIC DNA]</scope>
    <source>
        <strain evidence="2 3">AM16-50</strain>
    </source>
</reference>